<dbReference type="OrthoDB" id="71246at2759"/>
<dbReference type="GO" id="GO:0008270">
    <property type="term" value="F:zinc ion binding"/>
    <property type="evidence" value="ECO:0007669"/>
    <property type="project" value="UniProtKB-KW"/>
</dbReference>
<dbReference type="AlphaFoldDB" id="A0A485L7X8"/>
<reference evidence="5 6" key="1">
    <citation type="submission" date="2019-03" db="EMBL/GenBank/DDBJ databases">
        <authorList>
            <person name="Gaulin E."/>
            <person name="Dumas B."/>
        </authorList>
    </citation>
    <scope>NUCLEOTIDE SEQUENCE [LARGE SCALE GENOMIC DNA]</scope>
    <source>
        <strain evidence="5">CBS 568.67</strain>
    </source>
</reference>
<dbReference type="EMBL" id="VJMH01006049">
    <property type="protein sequence ID" value="KAF0691644.1"/>
    <property type="molecule type" value="Genomic_DNA"/>
</dbReference>
<dbReference type="CDD" id="cd19757">
    <property type="entry name" value="Bbox1"/>
    <property type="match status" value="1"/>
</dbReference>
<dbReference type="PROSITE" id="PS50119">
    <property type="entry name" value="ZF_BBOX"/>
    <property type="match status" value="1"/>
</dbReference>
<dbReference type="SUPFAM" id="SSF57845">
    <property type="entry name" value="B-box zinc-binding domain"/>
    <property type="match status" value="1"/>
</dbReference>
<keyword evidence="1" id="KW-0479">Metal-binding</keyword>
<evidence type="ECO:0000313" key="5">
    <source>
        <dbReference type="EMBL" id="VFT93931.1"/>
    </source>
</evidence>
<evidence type="ECO:0000256" key="1">
    <source>
        <dbReference type="PROSITE-ProRule" id="PRU00024"/>
    </source>
</evidence>
<keyword evidence="6" id="KW-1185">Reference proteome</keyword>
<evidence type="ECO:0000313" key="6">
    <source>
        <dbReference type="Proteomes" id="UP000332933"/>
    </source>
</evidence>
<keyword evidence="1" id="KW-0862">Zinc</keyword>
<proteinExistence type="predicted"/>
<feature type="domain" description="B box-type" evidence="3">
    <location>
        <begin position="16"/>
        <end position="63"/>
    </location>
</feature>
<dbReference type="Proteomes" id="UP000332933">
    <property type="component" value="Unassembled WGS sequence"/>
</dbReference>
<dbReference type="Gene3D" id="3.30.160.60">
    <property type="entry name" value="Classic Zinc Finger"/>
    <property type="match status" value="1"/>
</dbReference>
<sequence length="424" mass="46770">MSVAGDSGGVVRAGTARDAPCSVCETNAAATRCTDCDILFCVRCFDAVHKSVAAVRDHKRVDLPVPVAENASKPPLVNGPKTEIDNVMHNAMDKDPQPTTLVASPSSIIEILDDEVLDVQHDAPSAKRTRRDSNASARPRSLARTTPPVAAGLFTTPTPPPLDRSRSLPIQGGPMMGVPMPNASPTHVPPPMTFHMPPTAMPFQPPPDFSHQHPPPSHQPPPAAAPLADDTALEDLFFDRFNGVNDQVDTLETQLADALTTMSTANVNLVATAAQRIAVIKQSLQVMYSEREQALAKVVVHSPELFRRTRALQVPNLQNVPELWPRAYQKLRQMATHLKKSLENLQTLQFHVSEQESQYDLTRTETLRTLYQNVQSNRVYIAQLRRDRYDECISLITFCQPLRVKVRDEFKDVRRQGVTPAGLS</sequence>
<protein>
    <submittedName>
        <fullName evidence="5">Aste57867_17174 protein</fullName>
    </submittedName>
</protein>
<keyword evidence="1" id="KW-0863">Zinc-finger</keyword>
<evidence type="ECO:0000256" key="2">
    <source>
        <dbReference type="SAM" id="MobiDB-lite"/>
    </source>
</evidence>
<dbReference type="Pfam" id="PF22586">
    <property type="entry name" value="ANCHR-like_BBOX"/>
    <property type="match status" value="1"/>
</dbReference>
<dbReference type="InterPro" id="IPR000315">
    <property type="entry name" value="Znf_B-box"/>
</dbReference>
<name>A0A485L7X8_9STRA</name>
<feature type="compositionally biased region" description="Pro residues" evidence="2">
    <location>
        <begin position="199"/>
        <end position="224"/>
    </location>
</feature>
<organism evidence="5 6">
    <name type="scientific">Aphanomyces stellatus</name>
    <dbReference type="NCBI Taxonomy" id="120398"/>
    <lineage>
        <taxon>Eukaryota</taxon>
        <taxon>Sar</taxon>
        <taxon>Stramenopiles</taxon>
        <taxon>Oomycota</taxon>
        <taxon>Saprolegniomycetes</taxon>
        <taxon>Saprolegniales</taxon>
        <taxon>Verrucalvaceae</taxon>
        <taxon>Aphanomyces</taxon>
    </lineage>
</organism>
<reference evidence="4" key="2">
    <citation type="submission" date="2019-06" db="EMBL/GenBank/DDBJ databases">
        <title>Genomics analysis of Aphanomyces spp. identifies a new class of oomycete effector associated with host adaptation.</title>
        <authorList>
            <person name="Gaulin E."/>
        </authorList>
    </citation>
    <scope>NUCLEOTIDE SEQUENCE</scope>
    <source>
        <strain evidence="4">CBS 578.67</strain>
    </source>
</reference>
<evidence type="ECO:0000313" key="4">
    <source>
        <dbReference type="EMBL" id="KAF0691644.1"/>
    </source>
</evidence>
<feature type="region of interest" description="Disordered" evidence="2">
    <location>
        <begin position="121"/>
        <end position="226"/>
    </location>
</feature>
<dbReference type="EMBL" id="CAADRA010006070">
    <property type="protein sequence ID" value="VFT93931.1"/>
    <property type="molecule type" value="Genomic_DNA"/>
</dbReference>
<evidence type="ECO:0000259" key="3">
    <source>
        <dbReference type="PROSITE" id="PS50119"/>
    </source>
</evidence>
<accession>A0A485L7X8</accession>
<gene>
    <name evidence="5" type="primary">Aste57867_17174</name>
    <name evidence="4" type="ORF">As57867_017115</name>
    <name evidence="5" type="ORF">ASTE57867_17174</name>
</gene>